<keyword evidence="2" id="KW-1185">Reference proteome</keyword>
<name>A0A562K366_9BACI</name>
<sequence>MLTIGVVGSQQFIAEISKYYGYYPTYKLVSYTYATPRELNELIERAVKECNFLLFSGIIPYHYAKRLLDRYPIGSSYLSFNENMVALSLLSIHYHHSFKLDEVSIDLPGKRFLEGVLNETGITENASHVKEYPWIYNFQKERELSIDEFVEFHSALYQQKKTAFALTSIHAVYDQLQEKGIPSMFMIQSVPTLKEGLEKATTLAELNQSKNSQVAAVCFKGNKNDQVNQFAKALQAKVTSSDSGQQLVLSNRGVLQTMILNQKLDGLLTGIRNDFEKTAVGIGFGYTVKEAESHAVTALDFAEKKPGEYAVYLLDEEKKLTGPLFHNEERYSLKNEDPVVKKISAELKMSSKNISRFINFLQVNDFRPFSAQELADYFSISRRSAERMIKKLLDQELLQVAGEEQPYDQGRPRSLYQAGTMLRGLSDT</sequence>
<dbReference type="AlphaFoldDB" id="A0A562K366"/>
<proteinExistence type="predicted"/>
<evidence type="ECO:0000313" key="2">
    <source>
        <dbReference type="Proteomes" id="UP000318667"/>
    </source>
</evidence>
<dbReference type="InterPro" id="IPR036390">
    <property type="entry name" value="WH_DNA-bd_sf"/>
</dbReference>
<evidence type="ECO:0008006" key="3">
    <source>
        <dbReference type="Google" id="ProtNLM"/>
    </source>
</evidence>
<dbReference type="SUPFAM" id="SSF46785">
    <property type="entry name" value="Winged helix' DNA-binding domain"/>
    <property type="match status" value="1"/>
</dbReference>
<dbReference type="RefSeq" id="WP_144540321.1">
    <property type="nucleotide sequence ID" value="NZ_CBCSDC010000011.1"/>
</dbReference>
<dbReference type="EMBL" id="VLKI01000002">
    <property type="protein sequence ID" value="TWH89665.1"/>
    <property type="molecule type" value="Genomic_DNA"/>
</dbReference>
<protein>
    <recommendedName>
        <fullName evidence="3">Transcriptional regulator</fullName>
    </recommendedName>
</protein>
<comment type="caution">
    <text evidence="1">The sequence shown here is derived from an EMBL/GenBank/DDBJ whole genome shotgun (WGS) entry which is preliminary data.</text>
</comment>
<accession>A0A562K366</accession>
<evidence type="ECO:0000313" key="1">
    <source>
        <dbReference type="EMBL" id="TWH89665.1"/>
    </source>
</evidence>
<dbReference type="Proteomes" id="UP000318667">
    <property type="component" value="Unassembled WGS sequence"/>
</dbReference>
<gene>
    <name evidence="1" type="ORF">IQ19_00907</name>
</gene>
<dbReference type="OrthoDB" id="4986073at2"/>
<dbReference type="GeneID" id="65402179"/>
<reference evidence="1 2" key="1">
    <citation type="journal article" date="2015" name="Stand. Genomic Sci.">
        <title>Genomic Encyclopedia of Bacterial and Archaeal Type Strains, Phase III: the genomes of soil and plant-associated and newly described type strains.</title>
        <authorList>
            <person name="Whitman W.B."/>
            <person name="Woyke T."/>
            <person name="Klenk H.P."/>
            <person name="Zhou Y."/>
            <person name="Lilburn T.G."/>
            <person name="Beck B.J."/>
            <person name="De Vos P."/>
            <person name="Vandamme P."/>
            <person name="Eisen J.A."/>
            <person name="Garrity G."/>
            <person name="Hugenholtz P."/>
            <person name="Kyrpides N.C."/>
        </authorList>
    </citation>
    <scope>NUCLEOTIDE SEQUENCE [LARGE SCALE GENOMIC DNA]</scope>
    <source>
        <strain evidence="1 2">CGMCC 1.10115</strain>
    </source>
</reference>
<organism evidence="1 2">
    <name type="scientific">Cytobacillus oceanisediminis</name>
    <dbReference type="NCBI Taxonomy" id="665099"/>
    <lineage>
        <taxon>Bacteria</taxon>
        <taxon>Bacillati</taxon>
        <taxon>Bacillota</taxon>
        <taxon>Bacilli</taxon>
        <taxon>Bacillales</taxon>
        <taxon>Bacillaceae</taxon>
        <taxon>Cytobacillus</taxon>
    </lineage>
</organism>